<accession>A0ACC3NEK4</accession>
<evidence type="ECO:0000313" key="2">
    <source>
        <dbReference type="Proteomes" id="UP001281147"/>
    </source>
</evidence>
<keyword evidence="2" id="KW-1185">Reference proteome</keyword>
<dbReference type="EMBL" id="JAUTXU010000048">
    <property type="protein sequence ID" value="KAK3715550.1"/>
    <property type="molecule type" value="Genomic_DNA"/>
</dbReference>
<gene>
    <name evidence="1" type="ORF">LTR37_007038</name>
</gene>
<protein>
    <submittedName>
        <fullName evidence="1">Uncharacterized protein</fullName>
    </submittedName>
</protein>
<reference evidence="1" key="1">
    <citation type="submission" date="2023-07" db="EMBL/GenBank/DDBJ databases">
        <title>Black Yeasts Isolated from many extreme environments.</title>
        <authorList>
            <person name="Coleine C."/>
            <person name="Stajich J.E."/>
            <person name="Selbmann L."/>
        </authorList>
    </citation>
    <scope>NUCLEOTIDE SEQUENCE</scope>
    <source>
        <strain evidence="1">CCFEE 5714</strain>
    </source>
</reference>
<evidence type="ECO:0000313" key="1">
    <source>
        <dbReference type="EMBL" id="KAK3715550.1"/>
    </source>
</evidence>
<dbReference type="Proteomes" id="UP001281147">
    <property type="component" value="Unassembled WGS sequence"/>
</dbReference>
<comment type="caution">
    <text evidence="1">The sequence shown here is derived from an EMBL/GenBank/DDBJ whole genome shotgun (WGS) entry which is preliminary data.</text>
</comment>
<organism evidence="1 2">
    <name type="scientific">Vermiconidia calcicola</name>
    <dbReference type="NCBI Taxonomy" id="1690605"/>
    <lineage>
        <taxon>Eukaryota</taxon>
        <taxon>Fungi</taxon>
        <taxon>Dikarya</taxon>
        <taxon>Ascomycota</taxon>
        <taxon>Pezizomycotina</taxon>
        <taxon>Dothideomycetes</taxon>
        <taxon>Dothideomycetidae</taxon>
        <taxon>Mycosphaerellales</taxon>
        <taxon>Extremaceae</taxon>
        <taxon>Vermiconidia</taxon>
    </lineage>
</organism>
<name>A0ACC3NEK4_9PEZI</name>
<proteinExistence type="predicted"/>
<sequence>MATTTELTPRAGTLPWFTYERLPDSRNHIRLLQVFKADDQQTVECRLSTWAIESVPPYYAISYTWGEPADTVFISMNNRRRQVRKNWEYVLRQASWHDMNCYYWVDALCIDQNHTGEKNEQVRMMGQIYAGAAEVLACVGPEADDSCFLFDMIRKHKYLCRHGFEPRGPPNSHWDSRLWIHTIRWFGTFGPDSRLRLRKAAVAFRARPYFSRVWVAQEIFLSKSTLVCCGREENPLRFCYGLMVLLNRERVFGVRPTRMADWSNSYTSQDGSSAPLQLETQVYATSDVTRYFGLGELLYFTLPLRCADPRDSVYGILSMVNWAGGEPILPDYDKSVFALALEVTWKIGWGTYPRHQSDPHPLKFTGQFLDNLHLTIHDLEAAHLLETRRDECELLHRGGTMDKSQTAYKTWYRWCPMRAWRILYDGIEGWKLNVHNVRATQETARKNRRATSRHSDGIDNSAIHEAGAARIVSSPMPIGFYADDDWSRPVARLCSNANPGDLMVSHHDWDIGLVVRDTSPEFYDVVGLATVTDLHKQEVDNLAHDIGVAFDAEDLILLALLQGECGRVKDGHDLDRLLLNRVCRSPGSSFVMRRELWKFRE</sequence>